<dbReference type="GO" id="GO:0019856">
    <property type="term" value="P:pyrimidine nucleobase biosynthetic process"/>
    <property type="evidence" value="ECO:0007669"/>
    <property type="project" value="InterPro"/>
</dbReference>
<evidence type="ECO:0000256" key="4">
    <source>
        <dbReference type="ARBA" id="ARBA00022679"/>
    </source>
</evidence>
<dbReference type="CDD" id="cd06223">
    <property type="entry name" value="PRTases_typeI"/>
    <property type="match status" value="1"/>
</dbReference>
<dbReference type="GO" id="GO:0000287">
    <property type="term" value="F:magnesium ion binding"/>
    <property type="evidence" value="ECO:0007669"/>
    <property type="project" value="UniProtKB-UniRule"/>
</dbReference>
<feature type="binding site" evidence="7">
    <location>
        <position position="148"/>
    </location>
    <ligand>
        <name>orotate</name>
        <dbReference type="ChEBI" id="CHEBI:30839"/>
    </ligand>
</feature>
<proteinExistence type="inferred from homology"/>
<keyword evidence="3 7" id="KW-0328">Glycosyltransferase</keyword>
<evidence type="ECO:0000313" key="10">
    <source>
        <dbReference type="Proteomes" id="UP000198889"/>
    </source>
</evidence>
<evidence type="ECO:0000313" key="9">
    <source>
        <dbReference type="EMBL" id="SCW47410.1"/>
    </source>
</evidence>
<feature type="domain" description="Phosphoribosyltransferase" evidence="8">
    <location>
        <begin position="47"/>
        <end position="152"/>
    </location>
</feature>
<dbReference type="PANTHER" id="PTHR19278:SF9">
    <property type="entry name" value="URIDINE 5'-MONOPHOSPHATE SYNTHASE"/>
    <property type="match status" value="1"/>
</dbReference>
<dbReference type="UniPathway" id="UPA00070">
    <property type="reaction ID" value="UER00119"/>
</dbReference>
<dbReference type="HAMAP" id="MF_01208">
    <property type="entry name" value="PyrE"/>
    <property type="match status" value="1"/>
</dbReference>
<dbReference type="PANTHER" id="PTHR19278">
    <property type="entry name" value="OROTATE PHOSPHORIBOSYLTRANSFERASE"/>
    <property type="match status" value="1"/>
</dbReference>
<comment type="similarity">
    <text evidence="7">Belongs to the purine/pyrimidine phosphoribosyltransferase family. PyrE subfamily.</text>
</comment>
<comment type="catalytic activity">
    <reaction evidence="7">
        <text>orotidine 5'-phosphate + diphosphate = orotate + 5-phospho-alpha-D-ribose 1-diphosphate</text>
        <dbReference type="Rhea" id="RHEA:10380"/>
        <dbReference type="ChEBI" id="CHEBI:30839"/>
        <dbReference type="ChEBI" id="CHEBI:33019"/>
        <dbReference type="ChEBI" id="CHEBI:57538"/>
        <dbReference type="ChEBI" id="CHEBI:58017"/>
        <dbReference type="EC" id="2.4.2.10"/>
    </reaction>
</comment>
<dbReference type="InterPro" id="IPR023031">
    <property type="entry name" value="OPRT"/>
</dbReference>
<comment type="cofactor">
    <cofactor evidence="7">
        <name>Mg(2+)</name>
        <dbReference type="ChEBI" id="CHEBI:18420"/>
    </cofactor>
</comment>
<name>A0A1G4QS23_9HYPH</name>
<evidence type="ECO:0000256" key="7">
    <source>
        <dbReference type="HAMAP-Rule" id="MF_01208"/>
    </source>
</evidence>
<dbReference type="GO" id="GO:0004588">
    <property type="term" value="F:orotate phosphoribosyltransferase activity"/>
    <property type="evidence" value="ECO:0007669"/>
    <property type="project" value="UniProtKB-UniRule"/>
</dbReference>
<dbReference type="InterPro" id="IPR000836">
    <property type="entry name" value="PRTase_dom"/>
</dbReference>
<dbReference type="Pfam" id="PF00156">
    <property type="entry name" value="Pribosyltran"/>
    <property type="match status" value="1"/>
</dbReference>
<evidence type="ECO:0000259" key="8">
    <source>
        <dbReference type="Pfam" id="PF00156"/>
    </source>
</evidence>
<dbReference type="Gene3D" id="3.40.50.2020">
    <property type="match status" value="1"/>
</dbReference>
<comment type="function">
    <text evidence="7">Catalyzes the transfer of a ribosyl phosphate group from 5-phosphoribose 1-diphosphate to orotate, leading to the formation of orotidine monophosphate (OMP).</text>
</comment>
<dbReference type="NCBIfam" id="TIGR01367">
    <property type="entry name" value="pyrE_Therm"/>
    <property type="match status" value="1"/>
</dbReference>
<reference evidence="10" key="1">
    <citation type="submission" date="2016-10" db="EMBL/GenBank/DDBJ databases">
        <authorList>
            <person name="Varghese N."/>
            <person name="Submissions S."/>
        </authorList>
    </citation>
    <scope>NUCLEOTIDE SEQUENCE [LARGE SCALE GENOMIC DNA]</scope>
    <source>
        <strain evidence="10">CGMCC 1.1761</strain>
    </source>
</reference>
<evidence type="ECO:0000256" key="5">
    <source>
        <dbReference type="ARBA" id="ARBA00022842"/>
    </source>
</evidence>
<comment type="subunit">
    <text evidence="7">Homodimer.</text>
</comment>
<feature type="binding site" description="in other chain" evidence="7">
    <location>
        <begin position="116"/>
        <end position="124"/>
    </location>
    <ligand>
        <name>5-phospho-alpha-D-ribose 1-diphosphate</name>
        <dbReference type="ChEBI" id="CHEBI:58017"/>
        <note>ligand shared between dimeric partners</note>
    </ligand>
</feature>
<keyword evidence="5 7" id="KW-0460">Magnesium</keyword>
<organism evidence="9 10">
    <name type="scientific">Ancylobacter rudongensis</name>
    <dbReference type="NCBI Taxonomy" id="177413"/>
    <lineage>
        <taxon>Bacteria</taxon>
        <taxon>Pseudomonadati</taxon>
        <taxon>Pseudomonadota</taxon>
        <taxon>Alphaproteobacteria</taxon>
        <taxon>Hyphomicrobiales</taxon>
        <taxon>Xanthobacteraceae</taxon>
        <taxon>Ancylobacter</taxon>
    </lineage>
</organism>
<sequence length="197" mass="20815">MTQDEVVAEFRAAGALLEGHFILSSGLRSPIFLQKMFIFQDPVRTARLCKALAEKAEAAFGKIDYVVSPAVGGIVPGYETARQLGAMAVFVEREGGTFQLRRGFTIPPEAKVLMVEDIVTTGLSSRECLASIAEHTSNVVGAACLIDRSNGKADLGVPLVALARLDIPAYPADALPPELAALPPVKPGSRSIQGVKA</sequence>
<evidence type="ECO:0000256" key="6">
    <source>
        <dbReference type="ARBA" id="ARBA00022975"/>
    </source>
</evidence>
<dbReference type="STRING" id="177413.SAMN05660859_1392"/>
<gene>
    <name evidence="7" type="primary">pyrE</name>
    <name evidence="9" type="ORF">SAMN05660859_1392</name>
</gene>
<comment type="pathway">
    <text evidence="1 7">Pyrimidine metabolism; UMP biosynthesis via de novo pathway; UMP from orotate: step 1/2.</text>
</comment>
<accession>A0A1G4QS23</accession>
<evidence type="ECO:0000256" key="3">
    <source>
        <dbReference type="ARBA" id="ARBA00022676"/>
    </source>
</evidence>
<dbReference type="Proteomes" id="UP000198889">
    <property type="component" value="Unassembled WGS sequence"/>
</dbReference>
<dbReference type="InterPro" id="IPR029057">
    <property type="entry name" value="PRTase-like"/>
</dbReference>
<keyword evidence="10" id="KW-1185">Reference proteome</keyword>
<comment type="caution">
    <text evidence="7">Lacks conserved residue(s) required for the propagation of feature annotation.</text>
</comment>
<evidence type="ECO:0000256" key="1">
    <source>
        <dbReference type="ARBA" id="ARBA00004889"/>
    </source>
</evidence>
<dbReference type="RefSeq" id="WP_091437163.1">
    <property type="nucleotide sequence ID" value="NZ_FMTP01000001.1"/>
</dbReference>
<dbReference type="AlphaFoldDB" id="A0A1G4QS23"/>
<keyword evidence="6 7" id="KW-0665">Pyrimidine biosynthesis</keyword>
<dbReference type="InterPro" id="IPR006273">
    <property type="entry name" value="Orotate_PRibTrfase_bac"/>
</dbReference>
<protein>
    <recommendedName>
        <fullName evidence="2 7">Orotate phosphoribosyltransferase</fullName>
        <shortName evidence="7">OPRT</shortName>
        <shortName evidence="7">OPRTase</shortName>
        <ecNumber evidence="2 7">2.4.2.10</ecNumber>
    </recommendedName>
</protein>
<evidence type="ECO:0000256" key="2">
    <source>
        <dbReference type="ARBA" id="ARBA00011971"/>
    </source>
</evidence>
<dbReference type="GO" id="GO:0044205">
    <property type="term" value="P:'de novo' UMP biosynthetic process"/>
    <property type="evidence" value="ECO:0007669"/>
    <property type="project" value="UniProtKB-UniRule"/>
</dbReference>
<keyword evidence="4 7" id="KW-0808">Transferase</keyword>
<dbReference type="SUPFAM" id="SSF53271">
    <property type="entry name" value="PRTase-like"/>
    <property type="match status" value="1"/>
</dbReference>
<dbReference type="EMBL" id="FMTP01000001">
    <property type="protein sequence ID" value="SCW47410.1"/>
    <property type="molecule type" value="Genomic_DNA"/>
</dbReference>
<dbReference type="EC" id="2.4.2.10" evidence="2 7"/>
<feature type="binding site" evidence="7">
    <location>
        <position position="120"/>
    </location>
    <ligand>
        <name>orotate</name>
        <dbReference type="ChEBI" id="CHEBI:30839"/>
    </ligand>
</feature>